<gene>
    <name evidence="1" type="ORF">HK097_004328</name>
</gene>
<proteinExistence type="predicted"/>
<protein>
    <submittedName>
        <fullName evidence="1">Uncharacterized protein</fullName>
    </submittedName>
</protein>
<keyword evidence="2" id="KW-1185">Reference proteome</keyword>
<evidence type="ECO:0000313" key="2">
    <source>
        <dbReference type="Proteomes" id="UP001212841"/>
    </source>
</evidence>
<reference evidence="1" key="1">
    <citation type="submission" date="2020-05" db="EMBL/GenBank/DDBJ databases">
        <title>Phylogenomic resolution of chytrid fungi.</title>
        <authorList>
            <person name="Stajich J.E."/>
            <person name="Amses K."/>
            <person name="Simmons R."/>
            <person name="Seto K."/>
            <person name="Myers J."/>
            <person name="Bonds A."/>
            <person name="Quandt C.A."/>
            <person name="Barry K."/>
            <person name="Liu P."/>
            <person name="Grigoriev I."/>
            <person name="Longcore J.E."/>
            <person name="James T.Y."/>
        </authorList>
    </citation>
    <scope>NUCLEOTIDE SEQUENCE</scope>
    <source>
        <strain evidence="1">JEL0318</strain>
    </source>
</reference>
<dbReference type="Proteomes" id="UP001212841">
    <property type="component" value="Unassembled WGS sequence"/>
</dbReference>
<sequence length="73" mass="7846">MHSALLINAMCGFASRWATHPEIVNGAGGPMYNAGEGFYRRARKLAMLEMDKPSMETTAALILLTTCASGRGK</sequence>
<evidence type="ECO:0000313" key="1">
    <source>
        <dbReference type="EMBL" id="KAJ3034975.1"/>
    </source>
</evidence>
<name>A0AAD5S350_9FUNG</name>
<accession>A0AAD5S350</accession>
<feature type="non-terminal residue" evidence="1">
    <location>
        <position position="1"/>
    </location>
</feature>
<comment type="caution">
    <text evidence="1">The sequence shown here is derived from an EMBL/GenBank/DDBJ whole genome shotgun (WGS) entry which is preliminary data.</text>
</comment>
<dbReference type="EMBL" id="JADGJD010002098">
    <property type="protein sequence ID" value="KAJ3034975.1"/>
    <property type="molecule type" value="Genomic_DNA"/>
</dbReference>
<organism evidence="1 2">
    <name type="scientific">Rhizophlyctis rosea</name>
    <dbReference type="NCBI Taxonomy" id="64517"/>
    <lineage>
        <taxon>Eukaryota</taxon>
        <taxon>Fungi</taxon>
        <taxon>Fungi incertae sedis</taxon>
        <taxon>Chytridiomycota</taxon>
        <taxon>Chytridiomycota incertae sedis</taxon>
        <taxon>Chytridiomycetes</taxon>
        <taxon>Rhizophlyctidales</taxon>
        <taxon>Rhizophlyctidaceae</taxon>
        <taxon>Rhizophlyctis</taxon>
    </lineage>
</organism>
<dbReference type="CDD" id="cd12148">
    <property type="entry name" value="fungal_TF_MHR"/>
    <property type="match status" value="1"/>
</dbReference>
<dbReference type="AlphaFoldDB" id="A0AAD5S350"/>